<dbReference type="Proteomes" id="UP000808388">
    <property type="component" value="Unassembled WGS sequence"/>
</dbReference>
<name>A0A9D6LNE6_9BACT</name>
<protein>
    <submittedName>
        <fullName evidence="1">Uncharacterized protein</fullName>
    </submittedName>
</protein>
<organism evidence="1 2">
    <name type="scientific">Candidatus Sungiibacteriota bacterium</name>
    <dbReference type="NCBI Taxonomy" id="2750080"/>
    <lineage>
        <taxon>Bacteria</taxon>
        <taxon>Candidatus Sungiibacteriota</taxon>
    </lineage>
</organism>
<evidence type="ECO:0000313" key="1">
    <source>
        <dbReference type="EMBL" id="MBI3627555.1"/>
    </source>
</evidence>
<sequence>MRIPDWLKEVGTETLFWSVLGVGLHFWHKHNPDAEMTSDPKERHRRAAEGFGRELGHIFDTDRIEMVQDLGRFNCQRIVQLLEYMNTEGGFIPVGDTYTRENWIVNMLTKVPQRDRAKVYPELEQLLWDSDPRQGVANFIARLGIYHNDGLAEFLKMAIHVVAQTTLPRLAAADQAVAQQIDRIAYGLRAINARNARGWRRWI</sequence>
<comment type="caution">
    <text evidence="1">The sequence shown here is derived from an EMBL/GenBank/DDBJ whole genome shotgun (WGS) entry which is preliminary data.</text>
</comment>
<dbReference type="AlphaFoldDB" id="A0A9D6LNE6"/>
<evidence type="ECO:0000313" key="2">
    <source>
        <dbReference type="Proteomes" id="UP000808388"/>
    </source>
</evidence>
<dbReference type="EMBL" id="JACQCQ010000009">
    <property type="protein sequence ID" value="MBI3627555.1"/>
    <property type="molecule type" value="Genomic_DNA"/>
</dbReference>
<proteinExistence type="predicted"/>
<reference evidence="1" key="1">
    <citation type="submission" date="2020-07" db="EMBL/GenBank/DDBJ databases">
        <title>Huge and variable diversity of episymbiotic CPR bacteria and DPANN archaea in groundwater ecosystems.</title>
        <authorList>
            <person name="He C.Y."/>
            <person name="Keren R."/>
            <person name="Whittaker M."/>
            <person name="Farag I.F."/>
            <person name="Doudna J."/>
            <person name="Cate J.H.D."/>
            <person name="Banfield J.F."/>
        </authorList>
    </citation>
    <scope>NUCLEOTIDE SEQUENCE</scope>
    <source>
        <strain evidence="1">NC_groundwater_972_Pr1_S-0.2um_49_27</strain>
    </source>
</reference>
<gene>
    <name evidence="1" type="ORF">HY220_02285</name>
</gene>
<accession>A0A9D6LNE6</accession>